<dbReference type="Pfam" id="PF01416">
    <property type="entry name" value="PseudoU_synth_1"/>
    <property type="match status" value="2"/>
</dbReference>
<dbReference type="PIRSF" id="PIRSF001430">
    <property type="entry name" value="tRNA_psdUrid_synth"/>
    <property type="match status" value="1"/>
</dbReference>
<dbReference type="KEGG" id="abq:ABAZ39_01665"/>
<evidence type="ECO:0000256" key="1">
    <source>
        <dbReference type="ARBA" id="ARBA00009375"/>
    </source>
</evidence>
<comment type="similarity">
    <text evidence="1 4 7">Belongs to the tRNA pseudouridine synthase TruA family.</text>
</comment>
<evidence type="ECO:0000256" key="4">
    <source>
        <dbReference type="HAMAP-Rule" id="MF_00171"/>
    </source>
</evidence>
<dbReference type="HAMAP" id="MF_00171">
    <property type="entry name" value="TruA"/>
    <property type="match status" value="1"/>
</dbReference>
<reference evidence="9 10" key="1">
    <citation type="journal article" date="2014" name="Genome Announc.">
        <title>Complete Genome Sequence of the Model Rhizosphere Strain Azospirillum brasilense Az39, Successfully Applied in Agriculture.</title>
        <authorList>
            <person name="Rivera D."/>
            <person name="Revale S."/>
            <person name="Molina R."/>
            <person name="Gualpa J."/>
            <person name="Puente M."/>
            <person name="Maroniche G."/>
            <person name="Paris G."/>
            <person name="Baker D."/>
            <person name="Clavijo B."/>
            <person name="McLay K."/>
            <person name="Spaepen S."/>
            <person name="Perticari A."/>
            <person name="Vazquez M."/>
            <person name="Wisniewski-Dye F."/>
            <person name="Watkins C."/>
            <person name="Martinez-Abarca F."/>
            <person name="Vanderleyden J."/>
            <person name="Cassan F."/>
        </authorList>
    </citation>
    <scope>NUCLEOTIDE SEQUENCE [LARGE SCALE GENOMIC DNA]</scope>
    <source>
        <strain evidence="9 10">Az39</strain>
    </source>
</reference>
<comment type="function">
    <text evidence="4">Formation of pseudouridine at positions 38, 39 and 40 in the anticodon stem and loop of transfer RNAs.</text>
</comment>
<protein>
    <recommendedName>
        <fullName evidence="4">tRNA pseudouridine synthase A</fullName>
        <ecNumber evidence="4">5.4.99.12</ecNumber>
    </recommendedName>
    <alternativeName>
        <fullName evidence="4">tRNA pseudouridine(38-40) synthase</fullName>
    </alternativeName>
    <alternativeName>
        <fullName evidence="4">tRNA pseudouridylate synthase I</fullName>
    </alternativeName>
    <alternativeName>
        <fullName evidence="4">tRNA-uridine isomerase I</fullName>
    </alternativeName>
</protein>
<keyword evidence="2 4" id="KW-0819">tRNA processing</keyword>
<dbReference type="NCBIfam" id="TIGR00071">
    <property type="entry name" value="hisT_truA"/>
    <property type="match status" value="1"/>
</dbReference>
<evidence type="ECO:0000313" key="10">
    <source>
        <dbReference type="Proteomes" id="UP000027186"/>
    </source>
</evidence>
<dbReference type="AlphaFoldDB" id="A0A060D9I8"/>
<feature type="active site" description="Nucleophile" evidence="4 5">
    <location>
        <position position="52"/>
    </location>
</feature>
<evidence type="ECO:0000256" key="6">
    <source>
        <dbReference type="PIRSR" id="PIRSR001430-2"/>
    </source>
</evidence>
<accession>A0A060D9I8</accession>
<evidence type="ECO:0000256" key="3">
    <source>
        <dbReference type="ARBA" id="ARBA00023235"/>
    </source>
</evidence>
<dbReference type="RefSeq" id="WP_038526072.1">
    <property type="nucleotide sequence ID" value="NZ_CP007793.1"/>
</dbReference>
<name>A0A060D9I8_9PROT</name>
<proteinExistence type="inferred from homology"/>
<comment type="subunit">
    <text evidence="4">Homodimer.</text>
</comment>
<dbReference type="InterPro" id="IPR020103">
    <property type="entry name" value="PsdUridine_synth_cat_dom_sf"/>
</dbReference>
<dbReference type="Proteomes" id="UP000027186">
    <property type="component" value="Chromosome"/>
</dbReference>
<dbReference type="PANTHER" id="PTHR11142:SF0">
    <property type="entry name" value="TRNA PSEUDOURIDINE SYNTHASE-LIKE 1"/>
    <property type="match status" value="1"/>
</dbReference>
<dbReference type="Gene3D" id="3.30.70.580">
    <property type="entry name" value="Pseudouridine synthase I, catalytic domain, N-terminal subdomain"/>
    <property type="match status" value="1"/>
</dbReference>
<feature type="domain" description="Pseudouridine synthase I TruA alpha/beta" evidence="8">
    <location>
        <begin position="9"/>
        <end position="103"/>
    </location>
</feature>
<comment type="caution">
    <text evidence="4">Lacks conserved residue(s) required for the propagation of feature annotation.</text>
</comment>
<dbReference type="InterPro" id="IPR001406">
    <property type="entry name" value="PsdUridine_synth_TruA"/>
</dbReference>
<dbReference type="GO" id="GO:0003723">
    <property type="term" value="F:RNA binding"/>
    <property type="evidence" value="ECO:0007669"/>
    <property type="project" value="InterPro"/>
</dbReference>
<dbReference type="EC" id="5.4.99.12" evidence="4"/>
<comment type="catalytic activity">
    <reaction evidence="4 7">
        <text>uridine(38/39/40) in tRNA = pseudouridine(38/39/40) in tRNA</text>
        <dbReference type="Rhea" id="RHEA:22376"/>
        <dbReference type="Rhea" id="RHEA-COMP:10085"/>
        <dbReference type="Rhea" id="RHEA-COMP:10087"/>
        <dbReference type="ChEBI" id="CHEBI:65314"/>
        <dbReference type="ChEBI" id="CHEBI:65315"/>
        <dbReference type="EC" id="5.4.99.12"/>
    </reaction>
</comment>
<dbReference type="GO" id="GO:0160147">
    <property type="term" value="F:tRNA pseudouridine(38-40) synthase activity"/>
    <property type="evidence" value="ECO:0007669"/>
    <property type="project" value="UniProtKB-EC"/>
</dbReference>
<dbReference type="GO" id="GO:0031119">
    <property type="term" value="P:tRNA pseudouridine synthesis"/>
    <property type="evidence" value="ECO:0007669"/>
    <property type="project" value="UniProtKB-UniRule"/>
</dbReference>
<organism evidence="9 10">
    <name type="scientific">Azospirillum argentinense</name>
    <dbReference type="NCBI Taxonomy" id="2970906"/>
    <lineage>
        <taxon>Bacteria</taxon>
        <taxon>Pseudomonadati</taxon>
        <taxon>Pseudomonadota</taxon>
        <taxon>Alphaproteobacteria</taxon>
        <taxon>Rhodospirillales</taxon>
        <taxon>Azospirillaceae</taxon>
        <taxon>Azospirillum</taxon>
    </lineage>
</organism>
<gene>
    <name evidence="4" type="primary">truA</name>
    <name evidence="9" type="ORF">ABAZ39_01665</name>
</gene>
<evidence type="ECO:0000313" key="9">
    <source>
        <dbReference type="EMBL" id="AIB10746.1"/>
    </source>
</evidence>
<dbReference type="Gene3D" id="3.30.70.660">
    <property type="entry name" value="Pseudouridine synthase I, catalytic domain, C-terminal subdomain"/>
    <property type="match status" value="1"/>
</dbReference>
<keyword evidence="3 4" id="KW-0413">Isomerase</keyword>
<evidence type="ECO:0000256" key="7">
    <source>
        <dbReference type="RuleBase" id="RU003792"/>
    </source>
</evidence>
<dbReference type="InterPro" id="IPR020094">
    <property type="entry name" value="TruA/RsuA/RluB/E/F_N"/>
</dbReference>
<evidence type="ECO:0000259" key="8">
    <source>
        <dbReference type="Pfam" id="PF01416"/>
    </source>
</evidence>
<dbReference type="InterPro" id="IPR020095">
    <property type="entry name" value="PsdUridine_synth_TruA_C"/>
</dbReference>
<dbReference type="CDD" id="cd02570">
    <property type="entry name" value="PseudoU_synth_EcTruA"/>
    <property type="match status" value="1"/>
</dbReference>
<evidence type="ECO:0000256" key="2">
    <source>
        <dbReference type="ARBA" id="ARBA00022694"/>
    </source>
</evidence>
<feature type="binding site" evidence="4 6">
    <location>
        <position position="111"/>
    </location>
    <ligand>
        <name>substrate</name>
    </ligand>
</feature>
<dbReference type="PANTHER" id="PTHR11142">
    <property type="entry name" value="PSEUDOURIDYLATE SYNTHASE"/>
    <property type="match status" value="1"/>
</dbReference>
<dbReference type="EMBL" id="CP007793">
    <property type="protein sequence ID" value="AIB10746.1"/>
    <property type="molecule type" value="Genomic_DNA"/>
</dbReference>
<evidence type="ECO:0000256" key="5">
    <source>
        <dbReference type="PIRSR" id="PIRSR001430-1"/>
    </source>
</evidence>
<feature type="domain" description="Pseudouridine synthase I TruA alpha/beta" evidence="8">
    <location>
        <begin position="144"/>
        <end position="245"/>
    </location>
</feature>
<dbReference type="SUPFAM" id="SSF55120">
    <property type="entry name" value="Pseudouridine synthase"/>
    <property type="match status" value="1"/>
</dbReference>
<dbReference type="FunFam" id="3.30.70.580:FF:000001">
    <property type="entry name" value="tRNA pseudouridine synthase A"/>
    <property type="match status" value="1"/>
</dbReference>
<sequence length="245" mass="27259">MQRWKLTLEYDGRPFVGWQRQDNGPSVQQTLEEAIERLSGETVRVHTSGRTDAGVHALGQVCHFDLEKPFTGLKLRDALNFHLRPAPVAVLLAEAVPEDFHARMTCLGRSYVFRIVNRRAPLALETGRAWHVMRPLDAEAMHAAAQVLVGQHDFTSFRAALCQANSPVKTLERLAVERVGDEVRVHAAARSFLHHQVRNMVGTLELVGAGKWSADDLRRALEARNRSAAGPTAPPDGLYFVGARY</sequence>
<dbReference type="InterPro" id="IPR020097">
    <property type="entry name" value="PsdUridine_synth_TruA_a/b_dom"/>
</dbReference>